<dbReference type="AlphaFoldDB" id="A0A3S5AYY6"/>
<keyword evidence="3" id="KW-1185">Reference proteome</keyword>
<comment type="caution">
    <text evidence="2">The sequence shown here is derived from an EMBL/GenBank/DDBJ whole genome shotgun (WGS) entry which is preliminary data.</text>
</comment>
<organism evidence="2 3">
    <name type="scientific">Protopolystoma xenopodis</name>
    <dbReference type="NCBI Taxonomy" id="117903"/>
    <lineage>
        <taxon>Eukaryota</taxon>
        <taxon>Metazoa</taxon>
        <taxon>Spiralia</taxon>
        <taxon>Lophotrochozoa</taxon>
        <taxon>Platyhelminthes</taxon>
        <taxon>Monogenea</taxon>
        <taxon>Polyopisthocotylea</taxon>
        <taxon>Polystomatidea</taxon>
        <taxon>Polystomatidae</taxon>
        <taxon>Protopolystoma</taxon>
    </lineage>
</organism>
<reference evidence="2" key="1">
    <citation type="submission" date="2018-11" db="EMBL/GenBank/DDBJ databases">
        <authorList>
            <consortium name="Pathogen Informatics"/>
        </authorList>
    </citation>
    <scope>NUCLEOTIDE SEQUENCE</scope>
</reference>
<evidence type="ECO:0000256" key="1">
    <source>
        <dbReference type="SAM" id="MobiDB-lite"/>
    </source>
</evidence>
<protein>
    <submittedName>
        <fullName evidence="2">Uncharacterized protein</fullName>
    </submittedName>
</protein>
<feature type="region of interest" description="Disordered" evidence="1">
    <location>
        <begin position="1"/>
        <end position="26"/>
    </location>
</feature>
<dbReference type="EMBL" id="CAAALY010129525">
    <property type="protein sequence ID" value="VEL32041.1"/>
    <property type="molecule type" value="Genomic_DNA"/>
</dbReference>
<name>A0A3S5AYY6_9PLAT</name>
<evidence type="ECO:0000313" key="2">
    <source>
        <dbReference type="EMBL" id="VEL32041.1"/>
    </source>
</evidence>
<sequence>MARLTDDEGETSGNVPIPRSDSGNDHVYYGLRTRCVPLGLPANMTKLRKQGQ</sequence>
<evidence type="ECO:0000313" key="3">
    <source>
        <dbReference type="Proteomes" id="UP000784294"/>
    </source>
</evidence>
<accession>A0A3S5AYY6</accession>
<proteinExistence type="predicted"/>
<gene>
    <name evidence="2" type="ORF">PXEA_LOCUS25481</name>
</gene>
<dbReference type="Proteomes" id="UP000784294">
    <property type="component" value="Unassembled WGS sequence"/>
</dbReference>